<feature type="transmembrane region" description="Helical" evidence="6">
    <location>
        <begin position="7"/>
        <end position="27"/>
    </location>
</feature>
<organism evidence="8 9">
    <name type="scientific">Actinomycetospora aurantiaca</name>
    <dbReference type="NCBI Taxonomy" id="3129233"/>
    <lineage>
        <taxon>Bacteria</taxon>
        <taxon>Bacillati</taxon>
        <taxon>Actinomycetota</taxon>
        <taxon>Actinomycetes</taxon>
        <taxon>Pseudonocardiales</taxon>
        <taxon>Pseudonocardiaceae</taxon>
        <taxon>Actinomycetospora</taxon>
    </lineage>
</organism>
<feature type="transmembrane region" description="Helical" evidence="6">
    <location>
        <begin position="283"/>
        <end position="306"/>
    </location>
</feature>
<protein>
    <submittedName>
        <fullName evidence="8">MFS transporter</fullName>
    </submittedName>
</protein>
<keyword evidence="5 6" id="KW-0472">Membrane</keyword>
<evidence type="ECO:0000256" key="3">
    <source>
        <dbReference type="ARBA" id="ARBA00022692"/>
    </source>
</evidence>
<dbReference type="InterPro" id="IPR020846">
    <property type="entry name" value="MFS_dom"/>
</dbReference>
<feature type="domain" description="Major facilitator superfamily (MFS) profile" evidence="7">
    <location>
        <begin position="4"/>
        <end position="371"/>
    </location>
</feature>
<evidence type="ECO:0000313" key="8">
    <source>
        <dbReference type="EMBL" id="MEJ2866829.1"/>
    </source>
</evidence>
<evidence type="ECO:0000256" key="1">
    <source>
        <dbReference type="ARBA" id="ARBA00004651"/>
    </source>
</evidence>
<comment type="subcellular location">
    <subcellularLocation>
        <location evidence="1">Cell membrane</location>
        <topology evidence="1">Multi-pass membrane protein</topology>
    </subcellularLocation>
</comment>
<evidence type="ECO:0000256" key="6">
    <source>
        <dbReference type="SAM" id="Phobius"/>
    </source>
</evidence>
<dbReference type="SUPFAM" id="SSF103473">
    <property type="entry name" value="MFS general substrate transporter"/>
    <property type="match status" value="1"/>
</dbReference>
<comment type="caution">
    <text evidence="8">The sequence shown here is derived from an EMBL/GenBank/DDBJ whole genome shotgun (WGS) entry which is preliminary data.</text>
</comment>
<dbReference type="Gene3D" id="1.20.1250.20">
    <property type="entry name" value="MFS general substrate transporter like domains"/>
    <property type="match status" value="1"/>
</dbReference>
<dbReference type="Proteomes" id="UP001385809">
    <property type="component" value="Unassembled WGS sequence"/>
</dbReference>
<sequence>MRGRTWPLYVGGFLGPYASTMVTPMVHEVAVGLRSTPQAAAGAVTAYMLPFAALMLVSGTLAERWGRAATMRWSLLAFVAASAACVLAPDLGWFLAARVAQGATNAFTTPLLVAAIADLVAVDRLGRALGLFAGMQAAGQAASPLVSGPSAALDWRLAFAFPALVALVLAATVPAMDGRPGRARASWRALANPRLALACGVSFLCYLSAVALTVLSVLRAEDDFGLGPGQRGLLAAAFGVAGLLAAPVLGRRLEVTGPVATGVLMNLVLCAGLLLAALGTSVILLAVGIALVGLAVTGLRTTVNALAATSAPTNRAGATSVALAFQFFGGALAPLVWVPVYDGVGGPALAAVAVVPLVAAGLVLAARGAGSRHPVSALPGDGPPP</sequence>
<evidence type="ECO:0000259" key="7">
    <source>
        <dbReference type="PROSITE" id="PS50850"/>
    </source>
</evidence>
<dbReference type="PROSITE" id="PS50850">
    <property type="entry name" value="MFS"/>
    <property type="match status" value="1"/>
</dbReference>
<name>A0ABU8MHN7_9PSEU</name>
<keyword evidence="4 6" id="KW-1133">Transmembrane helix</keyword>
<feature type="transmembrane region" description="Helical" evidence="6">
    <location>
        <begin position="257"/>
        <end position="277"/>
    </location>
</feature>
<feature type="transmembrane region" description="Helical" evidence="6">
    <location>
        <begin position="232"/>
        <end position="250"/>
    </location>
</feature>
<reference evidence="8 9" key="1">
    <citation type="submission" date="2024-03" db="EMBL/GenBank/DDBJ databases">
        <title>Actinomycetospora sp. OC33-EN08, a novel actinomycete isolated from wild orchid (Aerides multiflora).</title>
        <authorList>
            <person name="Suriyachadkun C."/>
        </authorList>
    </citation>
    <scope>NUCLEOTIDE SEQUENCE [LARGE SCALE GENOMIC DNA]</scope>
    <source>
        <strain evidence="8 9">OC33-EN08</strain>
    </source>
</reference>
<evidence type="ECO:0000256" key="5">
    <source>
        <dbReference type="ARBA" id="ARBA00023136"/>
    </source>
</evidence>
<feature type="transmembrane region" description="Helical" evidence="6">
    <location>
        <begin position="344"/>
        <end position="366"/>
    </location>
</feature>
<keyword evidence="2" id="KW-1003">Cell membrane</keyword>
<gene>
    <name evidence="8" type="ORF">WCD74_03575</name>
</gene>
<feature type="transmembrane region" description="Helical" evidence="6">
    <location>
        <begin position="73"/>
        <end position="96"/>
    </location>
</feature>
<evidence type="ECO:0000256" key="2">
    <source>
        <dbReference type="ARBA" id="ARBA00022475"/>
    </source>
</evidence>
<feature type="transmembrane region" description="Helical" evidence="6">
    <location>
        <begin position="318"/>
        <end position="338"/>
    </location>
</feature>
<feature type="transmembrane region" description="Helical" evidence="6">
    <location>
        <begin position="39"/>
        <end position="61"/>
    </location>
</feature>
<dbReference type="InterPro" id="IPR050189">
    <property type="entry name" value="MFS_Efflux_Transporters"/>
</dbReference>
<dbReference type="Pfam" id="PF07690">
    <property type="entry name" value="MFS_1"/>
    <property type="match status" value="1"/>
</dbReference>
<feature type="transmembrane region" description="Helical" evidence="6">
    <location>
        <begin position="158"/>
        <end position="175"/>
    </location>
</feature>
<dbReference type="PANTHER" id="PTHR43124:SF3">
    <property type="entry name" value="CHLORAMPHENICOL EFFLUX PUMP RV0191"/>
    <property type="match status" value="1"/>
</dbReference>
<dbReference type="InterPro" id="IPR036259">
    <property type="entry name" value="MFS_trans_sf"/>
</dbReference>
<keyword evidence="9" id="KW-1185">Reference proteome</keyword>
<evidence type="ECO:0000313" key="9">
    <source>
        <dbReference type="Proteomes" id="UP001385809"/>
    </source>
</evidence>
<proteinExistence type="predicted"/>
<dbReference type="EMBL" id="JBBEGN010000001">
    <property type="protein sequence ID" value="MEJ2866829.1"/>
    <property type="molecule type" value="Genomic_DNA"/>
</dbReference>
<dbReference type="InterPro" id="IPR011701">
    <property type="entry name" value="MFS"/>
</dbReference>
<keyword evidence="3 6" id="KW-0812">Transmembrane</keyword>
<accession>A0ABU8MHN7</accession>
<evidence type="ECO:0000256" key="4">
    <source>
        <dbReference type="ARBA" id="ARBA00022989"/>
    </source>
</evidence>
<feature type="transmembrane region" description="Helical" evidence="6">
    <location>
        <begin position="195"/>
        <end position="220"/>
    </location>
</feature>
<dbReference type="RefSeq" id="WP_337693442.1">
    <property type="nucleotide sequence ID" value="NZ_JBBEGN010000001.1"/>
</dbReference>
<dbReference type="PANTHER" id="PTHR43124">
    <property type="entry name" value="PURINE EFFLUX PUMP PBUE"/>
    <property type="match status" value="1"/>
</dbReference>